<keyword evidence="1" id="KW-0732">Signal</keyword>
<evidence type="ECO:0000313" key="3">
    <source>
        <dbReference type="Proteomes" id="UP000827549"/>
    </source>
</evidence>
<feature type="chain" id="PRO_5042191158" evidence="1">
    <location>
        <begin position="17"/>
        <end position="400"/>
    </location>
</feature>
<name>A0AAF1BGP6_9TREE</name>
<reference evidence="2" key="1">
    <citation type="submission" date="2023-10" db="EMBL/GenBank/DDBJ databases">
        <authorList>
            <person name="Noh H."/>
        </authorList>
    </citation>
    <scope>NUCLEOTIDE SEQUENCE</scope>
    <source>
        <strain evidence="2">DUCC4014</strain>
    </source>
</reference>
<protein>
    <submittedName>
        <fullName evidence="2">Uncharacterized protein</fullName>
    </submittedName>
</protein>
<dbReference type="AlphaFoldDB" id="A0AAF1BGP6"/>
<proteinExistence type="predicted"/>
<gene>
    <name evidence="2" type="ORF">LOC62_01G000187</name>
</gene>
<dbReference type="GeneID" id="87803446"/>
<dbReference type="SUPFAM" id="SSF69322">
    <property type="entry name" value="Tricorn protease domain 2"/>
    <property type="match status" value="1"/>
</dbReference>
<sequence>MLAPLLFSLLASLAAAAPTARWQDSIGASYFQTNGLAGNQLVANYIEPSGKLVAGSAVWTGGNGSATINMPGPEVNHPDPLVSSNSVIVVGKQVLNVNSGSNTFSVFDIDAADPANPKLAGTFPSYGEFPNSLGASADGKTLCVLNAGKVNGFACYEAGASGWSHMAGWDRTFGFNLTTPPMNLPGTPSSITFARDGSALHVAIKGIPPPANSTAQLQPGSIYTYAITGSTLAAEPTKTPAQLPFALVEDSVNPGVFVSPDPASGFEVFRFGANPSAVPGTLDGEMAVCWTAQSELTKSFFLVDAVTSNVTEISVDPTTLKGTVKSHHHLGTNAAITDVAIGHRGTYDLMYVLVPSYRAIRAFKITAPGKFKFFQHFERYDLPQGTELSKGFNGQALFWK</sequence>
<dbReference type="EMBL" id="CP086714">
    <property type="protein sequence ID" value="WOO76560.1"/>
    <property type="molecule type" value="Genomic_DNA"/>
</dbReference>
<accession>A0AAF1BGP6</accession>
<evidence type="ECO:0000256" key="1">
    <source>
        <dbReference type="SAM" id="SignalP"/>
    </source>
</evidence>
<dbReference type="Proteomes" id="UP000827549">
    <property type="component" value="Chromosome 1"/>
</dbReference>
<keyword evidence="3" id="KW-1185">Reference proteome</keyword>
<dbReference type="Gene3D" id="2.130.10.10">
    <property type="entry name" value="YVTN repeat-like/Quinoprotein amine dehydrogenase"/>
    <property type="match status" value="1"/>
</dbReference>
<organism evidence="2 3">
    <name type="scientific">Vanrija pseudolonga</name>
    <dbReference type="NCBI Taxonomy" id="143232"/>
    <lineage>
        <taxon>Eukaryota</taxon>
        <taxon>Fungi</taxon>
        <taxon>Dikarya</taxon>
        <taxon>Basidiomycota</taxon>
        <taxon>Agaricomycotina</taxon>
        <taxon>Tremellomycetes</taxon>
        <taxon>Trichosporonales</taxon>
        <taxon>Trichosporonaceae</taxon>
        <taxon>Vanrija</taxon>
    </lineage>
</organism>
<feature type="signal peptide" evidence="1">
    <location>
        <begin position="1"/>
        <end position="16"/>
    </location>
</feature>
<evidence type="ECO:0000313" key="2">
    <source>
        <dbReference type="EMBL" id="WOO76560.1"/>
    </source>
</evidence>
<dbReference type="InterPro" id="IPR015943">
    <property type="entry name" value="WD40/YVTN_repeat-like_dom_sf"/>
</dbReference>
<dbReference type="RefSeq" id="XP_062622592.1">
    <property type="nucleotide sequence ID" value="XM_062766608.1"/>
</dbReference>